<dbReference type="InterPro" id="IPR007577">
    <property type="entry name" value="GlycoTrfase_DXD_sugar-bd_CS"/>
</dbReference>
<dbReference type="Proteomes" id="UP000247810">
    <property type="component" value="Unassembled WGS sequence"/>
</dbReference>
<dbReference type="EMBL" id="KZ825829">
    <property type="protein sequence ID" value="PYH97056.1"/>
    <property type="molecule type" value="Genomic_DNA"/>
</dbReference>
<keyword evidence="5" id="KW-1185">Reference proteome</keyword>
<dbReference type="SUPFAM" id="SSF53448">
    <property type="entry name" value="Nucleotide-diphospho-sugar transferases"/>
    <property type="match status" value="1"/>
</dbReference>
<sequence>MTSSRYMRFVALAIPSLLITHLLIWNRDVLPRPFNPSEAQAVDPSDRPPLNNNTAIPGITNKVWHSSKTTRLSDDQIKWVTSWTKKNPSFNHDLLTDASGDAFVRSHYSHTRPDIVDVYSALPIPILKADLLRYLIVLAEGGIWSDLDVTCDKDVAHWVPEEFKDQTIDMIVGLEFDLEWRGTETQVASQFCNWVFAARPSSRNLQVVVDAVVRKLIEIAAMNHVPMEKLALDMLPIDVVDVTGPKIMTIALLGGLQQLLGRPVDDRDFHAIKSPKLVGDLLIMPGNAFASAQNGYPKDQTDVLITHHYAGSWKDADKEAKERKKQQQQQQNQKGSTGA</sequence>
<feature type="region of interest" description="Disordered" evidence="2">
    <location>
        <begin position="314"/>
        <end position="339"/>
    </location>
</feature>
<evidence type="ECO:0000256" key="3">
    <source>
        <dbReference type="SAM" id="Phobius"/>
    </source>
</evidence>
<dbReference type="GO" id="GO:0000136">
    <property type="term" value="C:mannan polymerase complex"/>
    <property type="evidence" value="ECO:0007669"/>
    <property type="project" value="TreeGrafter"/>
</dbReference>
<comment type="similarity">
    <text evidence="1">Belongs to the glycosyltransferase 32 family.</text>
</comment>
<evidence type="ECO:0000256" key="2">
    <source>
        <dbReference type="SAM" id="MobiDB-lite"/>
    </source>
</evidence>
<dbReference type="STRING" id="1448320.A0A319DHR2"/>
<keyword evidence="3" id="KW-1133">Transmembrane helix</keyword>
<dbReference type="InterPro" id="IPR029044">
    <property type="entry name" value="Nucleotide-diphossugar_trans"/>
</dbReference>
<dbReference type="Gene3D" id="3.90.550.20">
    <property type="match status" value="1"/>
</dbReference>
<accession>A0A319DHR2</accession>
<dbReference type="Pfam" id="PF04488">
    <property type="entry name" value="Gly_transf_sug"/>
    <property type="match status" value="1"/>
</dbReference>
<evidence type="ECO:0000313" key="5">
    <source>
        <dbReference type="Proteomes" id="UP000247810"/>
    </source>
</evidence>
<keyword evidence="3" id="KW-0812">Transmembrane</keyword>
<reference evidence="4 5" key="1">
    <citation type="submission" date="2018-02" db="EMBL/GenBank/DDBJ databases">
        <title>The genomes of Aspergillus section Nigri reveals drivers in fungal speciation.</title>
        <authorList>
            <consortium name="DOE Joint Genome Institute"/>
            <person name="Vesth T.C."/>
            <person name="Nybo J."/>
            <person name="Theobald S."/>
            <person name="Brandl J."/>
            <person name="Frisvad J.C."/>
            <person name="Nielsen K.F."/>
            <person name="Lyhne E.K."/>
            <person name="Kogle M.E."/>
            <person name="Kuo A."/>
            <person name="Riley R."/>
            <person name="Clum A."/>
            <person name="Nolan M."/>
            <person name="Lipzen A."/>
            <person name="Salamov A."/>
            <person name="Henrissat B."/>
            <person name="Wiebenga A."/>
            <person name="De vries R.P."/>
            <person name="Grigoriev I.V."/>
            <person name="Mortensen U.H."/>
            <person name="Andersen M.R."/>
            <person name="Baker S.E."/>
        </authorList>
    </citation>
    <scope>NUCLEOTIDE SEQUENCE [LARGE SCALE GENOMIC DNA]</scope>
    <source>
        <strain evidence="4 5">CBS 707.79</strain>
    </source>
</reference>
<dbReference type="GO" id="GO:0000009">
    <property type="term" value="F:alpha-1,6-mannosyltransferase activity"/>
    <property type="evidence" value="ECO:0007669"/>
    <property type="project" value="InterPro"/>
</dbReference>
<dbReference type="PANTHER" id="PTHR31834:SF8">
    <property type="entry name" value="TRANSFERASE, PUTATIVE (AFU_ORTHOLOGUE AFUA_6G14040)-RELATED"/>
    <property type="match status" value="1"/>
</dbReference>
<dbReference type="AlphaFoldDB" id="A0A319DHR2"/>
<evidence type="ECO:0000256" key="1">
    <source>
        <dbReference type="ARBA" id="ARBA00009003"/>
    </source>
</evidence>
<feature type="transmembrane region" description="Helical" evidence="3">
    <location>
        <begin position="6"/>
        <end position="25"/>
    </location>
</feature>
<evidence type="ECO:0008006" key="6">
    <source>
        <dbReference type="Google" id="ProtNLM"/>
    </source>
</evidence>
<name>A0A319DHR2_9EURO</name>
<dbReference type="VEuPathDB" id="FungiDB:BO71DRAFT_396499"/>
<evidence type="ECO:0000313" key="4">
    <source>
        <dbReference type="EMBL" id="PYH97056.1"/>
    </source>
</evidence>
<gene>
    <name evidence="4" type="ORF">BO71DRAFT_396499</name>
</gene>
<feature type="compositionally biased region" description="Low complexity" evidence="2">
    <location>
        <begin position="327"/>
        <end position="339"/>
    </location>
</feature>
<dbReference type="InterPro" id="IPR039367">
    <property type="entry name" value="Och1-like"/>
</dbReference>
<dbReference type="PANTHER" id="PTHR31834">
    <property type="entry name" value="INITIATION-SPECIFIC ALPHA-1,6-MANNOSYLTRANSFERASE"/>
    <property type="match status" value="1"/>
</dbReference>
<dbReference type="OrthoDB" id="409543at2759"/>
<organism evidence="4 5">
    <name type="scientific">Aspergillus ellipticus CBS 707.79</name>
    <dbReference type="NCBI Taxonomy" id="1448320"/>
    <lineage>
        <taxon>Eukaryota</taxon>
        <taxon>Fungi</taxon>
        <taxon>Dikarya</taxon>
        <taxon>Ascomycota</taxon>
        <taxon>Pezizomycotina</taxon>
        <taxon>Eurotiomycetes</taxon>
        <taxon>Eurotiomycetidae</taxon>
        <taxon>Eurotiales</taxon>
        <taxon>Aspergillaceae</taxon>
        <taxon>Aspergillus</taxon>
        <taxon>Aspergillus subgen. Circumdati</taxon>
    </lineage>
</organism>
<keyword evidence="3" id="KW-0472">Membrane</keyword>
<proteinExistence type="inferred from homology"/>
<dbReference type="GO" id="GO:0006487">
    <property type="term" value="P:protein N-linked glycosylation"/>
    <property type="evidence" value="ECO:0007669"/>
    <property type="project" value="TreeGrafter"/>
</dbReference>
<protein>
    <recommendedName>
        <fullName evidence="6">Alpha 1,6 mannosyltransferase</fullName>
    </recommendedName>
</protein>